<dbReference type="Proteomes" id="UP000185744">
    <property type="component" value="Unassembled WGS sequence"/>
</dbReference>
<evidence type="ECO:0000313" key="2">
    <source>
        <dbReference type="Proteomes" id="UP000185744"/>
    </source>
</evidence>
<proteinExistence type="predicted"/>
<gene>
    <name evidence="1" type="ORF">BTN85_0536</name>
</gene>
<keyword evidence="2" id="KW-1185">Reference proteome</keyword>
<sequence length="65" mass="7549">MSFLGIGLSSDVVGVVREARWHEMATFFLDGFHALEPHFLTNEFEQVRGDFTHIVFNFCESLREQ</sequence>
<dbReference type="EMBL" id="MSDW01000001">
    <property type="protein sequence ID" value="OKY78051.1"/>
    <property type="molecule type" value="Genomic_DNA"/>
</dbReference>
<dbReference type="InParanoid" id="A0A1Q6DUJ6"/>
<dbReference type="AlphaFoldDB" id="A0A1Q6DUJ6"/>
<protein>
    <submittedName>
        <fullName evidence="1">Uncharacterized protein</fullName>
    </submittedName>
</protein>
<accession>A0A1Q6DUJ6</accession>
<comment type="caution">
    <text evidence="1">The sequence shown here is derived from an EMBL/GenBank/DDBJ whole genome shotgun (WGS) entry which is preliminary data.</text>
</comment>
<reference evidence="1" key="1">
    <citation type="submission" date="2016-12" db="EMBL/GenBank/DDBJ databases">
        <title>Discovery of methanogenic haloarchaea.</title>
        <authorList>
            <person name="Sorokin D.Y."/>
            <person name="Makarova K.S."/>
            <person name="Abbas B."/>
            <person name="Ferrer M."/>
            <person name="Golyshin P.N."/>
        </authorList>
    </citation>
    <scope>NUCLEOTIDE SEQUENCE [LARGE SCALE GENOMIC DNA]</scope>
    <source>
        <strain evidence="1">HMET1</strain>
    </source>
</reference>
<name>A0A1Q6DUJ6_METT1</name>
<evidence type="ECO:0000313" key="1">
    <source>
        <dbReference type="EMBL" id="OKY78051.1"/>
    </source>
</evidence>
<organism evidence="1 2">
    <name type="scientific">Methanohalarchaeum thermophilum</name>
    <dbReference type="NCBI Taxonomy" id="1903181"/>
    <lineage>
        <taxon>Archaea</taxon>
        <taxon>Methanobacteriati</taxon>
        <taxon>Methanobacteriota</taxon>
        <taxon>Methanonatronarchaeia</taxon>
        <taxon>Methanonatronarchaeales</taxon>
        <taxon>Methanonatronarchaeaceae</taxon>
        <taxon>Candidatus Methanohalarchaeum</taxon>
    </lineage>
</organism>